<name>D1APU7_SEBTE</name>
<gene>
    <name evidence="1" type="ordered locus">Sterm_3290</name>
</gene>
<accession>D1APU7</accession>
<dbReference type="EMBL" id="CP001739">
    <property type="protein sequence ID" value="ACZ10131.1"/>
    <property type="molecule type" value="Genomic_DNA"/>
</dbReference>
<dbReference type="RefSeq" id="WP_012862713.1">
    <property type="nucleotide sequence ID" value="NC_013517.1"/>
</dbReference>
<sequence>MKFKEYDTIIVSKDYPDYKIKKGDTGVIVMIYTKPNLAYEVEFSDEVGRTIASFPIREEELVRYK</sequence>
<reference evidence="2" key="1">
    <citation type="submission" date="2009-09" db="EMBL/GenBank/DDBJ databases">
        <title>The complete chromosome of Sebaldella termitidis ATCC 33386.</title>
        <authorList>
            <consortium name="US DOE Joint Genome Institute (JGI-PGF)"/>
            <person name="Lucas S."/>
            <person name="Copeland A."/>
            <person name="Lapidus A."/>
            <person name="Glavina del Rio T."/>
            <person name="Dalin E."/>
            <person name="Tice H."/>
            <person name="Bruce D."/>
            <person name="Goodwin L."/>
            <person name="Pitluck S."/>
            <person name="Kyrpides N."/>
            <person name="Mavromatis K."/>
            <person name="Ivanova N."/>
            <person name="Mikhailova N."/>
            <person name="Sims D."/>
            <person name="Meincke L."/>
            <person name="Brettin T."/>
            <person name="Detter J.C."/>
            <person name="Han C."/>
            <person name="Larimer F."/>
            <person name="Land M."/>
            <person name="Hauser L."/>
            <person name="Markowitz V."/>
            <person name="Cheng J.F."/>
            <person name="Hugenholtz P."/>
            <person name="Woyke T."/>
            <person name="Wu D."/>
            <person name="Eisen J.A."/>
        </authorList>
    </citation>
    <scope>NUCLEOTIDE SEQUENCE [LARGE SCALE GENOMIC DNA]</scope>
    <source>
        <strain evidence="2">ATCC 33386 / NCTC 11300</strain>
    </source>
</reference>
<dbReference type="STRING" id="526218.Sterm_3290"/>
<evidence type="ECO:0000313" key="2">
    <source>
        <dbReference type="Proteomes" id="UP000000845"/>
    </source>
</evidence>
<dbReference type="KEGG" id="str:Sterm_3290"/>
<dbReference type="Pfam" id="PF16277">
    <property type="entry name" value="DUF4926"/>
    <property type="match status" value="1"/>
</dbReference>
<keyword evidence="2" id="KW-1185">Reference proteome</keyword>
<organism evidence="1 2">
    <name type="scientific">Sebaldella termitidis (strain ATCC 33386 / NCTC 11300)</name>
    <dbReference type="NCBI Taxonomy" id="526218"/>
    <lineage>
        <taxon>Bacteria</taxon>
        <taxon>Fusobacteriati</taxon>
        <taxon>Fusobacteriota</taxon>
        <taxon>Fusobacteriia</taxon>
        <taxon>Fusobacteriales</taxon>
        <taxon>Leptotrichiaceae</taxon>
        <taxon>Sebaldella</taxon>
    </lineage>
</organism>
<dbReference type="HOGENOM" id="CLU_174734_3_0_0"/>
<evidence type="ECO:0000313" key="1">
    <source>
        <dbReference type="EMBL" id="ACZ10131.1"/>
    </source>
</evidence>
<protein>
    <recommendedName>
        <fullName evidence="3">DUF4926 domain-containing protein</fullName>
    </recommendedName>
</protein>
<evidence type="ECO:0008006" key="3">
    <source>
        <dbReference type="Google" id="ProtNLM"/>
    </source>
</evidence>
<dbReference type="Proteomes" id="UP000000845">
    <property type="component" value="Chromosome"/>
</dbReference>
<dbReference type="InterPro" id="IPR032568">
    <property type="entry name" value="DUF4926"/>
</dbReference>
<reference evidence="1 2" key="2">
    <citation type="journal article" date="2010" name="Stand. Genomic Sci.">
        <title>Complete genome sequence of Sebaldella termitidis type strain (NCTC 11300).</title>
        <authorList>
            <person name="Harmon-Smith M."/>
            <person name="Celia L."/>
            <person name="Chertkov O."/>
            <person name="Lapidus A."/>
            <person name="Copeland A."/>
            <person name="Glavina Del Rio T."/>
            <person name="Nolan M."/>
            <person name="Lucas S."/>
            <person name="Tice H."/>
            <person name="Cheng J.F."/>
            <person name="Han C."/>
            <person name="Detter J.C."/>
            <person name="Bruce D."/>
            <person name="Goodwin L."/>
            <person name="Pitluck S."/>
            <person name="Pati A."/>
            <person name="Liolios K."/>
            <person name="Ivanova N."/>
            <person name="Mavromatis K."/>
            <person name="Mikhailova N."/>
            <person name="Chen A."/>
            <person name="Palaniappan K."/>
            <person name="Land M."/>
            <person name="Hauser L."/>
            <person name="Chang Y.J."/>
            <person name="Jeffries C.D."/>
            <person name="Brettin T."/>
            <person name="Goker M."/>
            <person name="Beck B."/>
            <person name="Bristow J."/>
            <person name="Eisen J.A."/>
            <person name="Markowitz V."/>
            <person name="Hugenholtz P."/>
            <person name="Kyrpides N.C."/>
            <person name="Klenk H.P."/>
            <person name="Chen F."/>
        </authorList>
    </citation>
    <scope>NUCLEOTIDE SEQUENCE [LARGE SCALE GENOMIC DNA]</scope>
    <source>
        <strain evidence="2">ATCC 33386 / NCTC 11300</strain>
    </source>
</reference>
<dbReference type="AlphaFoldDB" id="D1APU7"/>
<proteinExistence type="predicted"/>